<keyword evidence="3 5" id="KW-1133">Transmembrane helix</keyword>
<dbReference type="Proteomes" id="UP000237481">
    <property type="component" value="Unassembled WGS sequence"/>
</dbReference>
<proteinExistence type="predicted"/>
<evidence type="ECO:0000313" key="7">
    <source>
        <dbReference type="Proteomes" id="UP000237481"/>
    </source>
</evidence>
<dbReference type="InterPro" id="IPR036259">
    <property type="entry name" value="MFS_trans_sf"/>
</dbReference>
<sequence length="327" mass="35837">MSTTGSRRWTWRAHWQRPRGAGAESPRCQKVDSSTTSIFLSSPPLPPAGSHRYLYIGAREDLAALLYAGRFFTGVGAGLFSSVGPLYSAELSAPEMRGLPVVLPVSIIPGIMLSFWVGYDSNYIGGTGDSQSDLTLRLPSIIQGIPAAALALSGSCRSRPDGSSRCTLLASARPEAPRLVDPRLRDPSPLHRRSRQVGQQFAIAFVVPPMLEAWAWATYIFFAVFLVAGIAWVWFYLPETKKATLEEMDRVFKSHAGERDAQLLAETQRELGNPGNVVEGHIEKMQEVFTKARARSNGRGMDSVEREYGTADNLTVLQGSMFNAEET</sequence>
<name>A0A2S4KLB7_9HYPO</name>
<keyword evidence="4 5" id="KW-0472">Membrane</keyword>
<dbReference type="GO" id="GO:0005351">
    <property type="term" value="F:carbohydrate:proton symporter activity"/>
    <property type="evidence" value="ECO:0007669"/>
    <property type="project" value="TreeGrafter"/>
</dbReference>
<keyword evidence="2 5" id="KW-0812">Transmembrane</keyword>
<evidence type="ECO:0000256" key="3">
    <source>
        <dbReference type="ARBA" id="ARBA00022989"/>
    </source>
</evidence>
<dbReference type="Pfam" id="PF00083">
    <property type="entry name" value="Sugar_tr"/>
    <property type="match status" value="2"/>
</dbReference>
<dbReference type="PANTHER" id="PTHR48022">
    <property type="entry name" value="PLASTIDIC GLUCOSE TRANSPORTER 4"/>
    <property type="match status" value="1"/>
</dbReference>
<dbReference type="InterPro" id="IPR050360">
    <property type="entry name" value="MFS_Sugar_Transporters"/>
</dbReference>
<protein>
    <submittedName>
        <fullName evidence="6">Sugar/inositol transporter</fullName>
    </submittedName>
</protein>
<keyword evidence="7" id="KW-1185">Reference proteome</keyword>
<reference evidence="6 7" key="1">
    <citation type="submission" date="2018-01" db="EMBL/GenBank/DDBJ databases">
        <title>Harnessing the power of phylogenomics to disentangle the directionality and signatures of interkingdom host jumping in the parasitic fungal genus Tolypocladium.</title>
        <authorList>
            <person name="Quandt C.A."/>
            <person name="Patterson W."/>
            <person name="Spatafora J.W."/>
        </authorList>
    </citation>
    <scope>NUCLEOTIDE SEQUENCE [LARGE SCALE GENOMIC DNA]</scope>
    <source>
        <strain evidence="6 7">NRBC 100945</strain>
    </source>
</reference>
<evidence type="ECO:0000256" key="2">
    <source>
        <dbReference type="ARBA" id="ARBA00022692"/>
    </source>
</evidence>
<feature type="transmembrane region" description="Helical" evidence="5">
    <location>
        <begin position="99"/>
        <end position="119"/>
    </location>
</feature>
<dbReference type="AlphaFoldDB" id="A0A2S4KLB7"/>
<accession>A0A2S4KLB7</accession>
<dbReference type="OrthoDB" id="8120565at2759"/>
<dbReference type="InterPro" id="IPR005828">
    <property type="entry name" value="MFS_sugar_transport-like"/>
</dbReference>
<evidence type="ECO:0000313" key="6">
    <source>
        <dbReference type="EMBL" id="POR30994.1"/>
    </source>
</evidence>
<dbReference type="PANTHER" id="PTHR48022:SF67">
    <property type="entry name" value="QUINATE TRANSPORTER, PUTATIVE (AFU_ORTHOLOGUE AFUA_4G14670)-RELATED"/>
    <property type="match status" value="1"/>
</dbReference>
<dbReference type="GO" id="GO:0016020">
    <property type="term" value="C:membrane"/>
    <property type="evidence" value="ECO:0007669"/>
    <property type="project" value="UniProtKB-SubCell"/>
</dbReference>
<comment type="subcellular location">
    <subcellularLocation>
        <location evidence="1">Membrane</location>
        <topology evidence="1">Multi-pass membrane protein</topology>
    </subcellularLocation>
</comment>
<evidence type="ECO:0000256" key="4">
    <source>
        <dbReference type="ARBA" id="ARBA00023136"/>
    </source>
</evidence>
<comment type="caution">
    <text evidence="6">The sequence shown here is derived from an EMBL/GenBank/DDBJ whole genome shotgun (WGS) entry which is preliminary data.</text>
</comment>
<evidence type="ECO:0000256" key="1">
    <source>
        <dbReference type="ARBA" id="ARBA00004141"/>
    </source>
</evidence>
<dbReference type="SUPFAM" id="SSF103473">
    <property type="entry name" value="MFS general substrate transporter"/>
    <property type="match status" value="2"/>
</dbReference>
<dbReference type="InterPro" id="IPR005829">
    <property type="entry name" value="Sugar_transporter_CS"/>
</dbReference>
<feature type="transmembrane region" description="Helical" evidence="5">
    <location>
        <begin position="64"/>
        <end position="87"/>
    </location>
</feature>
<dbReference type="PROSITE" id="PS00217">
    <property type="entry name" value="SUGAR_TRANSPORT_2"/>
    <property type="match status" value="1"/>
</dbReference>
<dbReference type="Gene3D" id="1.20.1250.20">
    <property type="entry name" value="MFS general substrate transporter like domains"/>
    <property type="match status" value="2"/>
</dbReference>
<evidence type="ECO:0000256" key="5">
    <source>
        <dbReference type="SAM" id="Phobius"/>
    </source>
</evidence>
<organism evidence="6 7">
    <name type="scientific">Tolypocladium paradoxum</name>
    <dbReference type="NCBI Taxonomy" id="94208"/>
    <lineage>
        <taxon>Eukaryota</taxon>
        <taxon>Fungi</taxon>
        <taxon>Dikarya</taxon>
        <taxon>Ascomycota</taxon>
        <taxon>Pezizomycotina</taxon>
        <taxon>Sordariomycetes</taxon>
        <taxon>Hypocreomycetidae</taxon>
        <taxon>Hypocreales</taxon>
        <taxon>Ophiocordycipitaceae</taxon>
        <taxon>Tolypocladium</taxon>
    </lineage>
</organism>
<dbReference type="EMBL" id="PKSG01001110">
    <property type="protein sequence ID" value="POR30994.1"/>
    <property type="molecule type" value="Genomic_DNA"/>
</dbReference>
<feature type="transmembrane region" description="Helical" evidence="5">
    <location>
        <begin position="213"/>
        <end position="237"/>
    </location>
</feature>
<gene>
    <name evidence="6" type="ORF">TPAR_08804</name>
</gene>